<organism evidence="4 5">
    <name type="scientific">Porphyromonas macacae</name>
    <dbReference type="NCBI Taxonomy" id="28115"/>
    <lineage>
        <taxon>Bacteria</taxon>
        <taxon>Pseudomonadati</taxon>
        <taxon>Bacteroidota</taxon>
        <taxon>Bacteroidia</taxon>
        <taxon>Bacteroidales</taxon>
        <taxon>Porphyromonadaceae</taxon>
        <taxon>Porphyromonas</taxon>
    </lineage>
</organism>
<dbReference type="Gene3D" id="3.40.109.10">
    <property type="entry name" value="NADH Oxidase"/>
    <property type="match status" value="1"/>
</dbReference>
<name>A0A379DKN6_9PORP</name>
<dbReference type="PANTHER" id="PTHR43673:SF10">
    <property type="entry name" value="NADH DEHYDROGENASE_NAD(P)H NITROREDUCTASE XCC3605-RELATED"/>
    <property type="match status" value="1"/>
</dbReference>
<feature type="domain" description="Nitroreductase" evidence="3">
    <location>
        <begin position="11"/>
        <end position="68"/>
    </location>
</feature>
<dbReference type="Proteomes" id="UP000254263">
    <property type="component" value="Unassembled WGS sequence"/>
</dbReference>
<proteinExistence type="inferred from homology"/>
<dbReference type="EC" id="1.-.-.-" evidence="4"/>
<dbReference type="AlphaFoldDB" id="A0A379DKN6"/>
<dbReference type="PANTHER" id="PTHR43673">
    <property type="entry name" value="NAD(P)H NITROREDUCTASE YDGI-RELATED"/>
    <property type="match status" value="1"/>
</dbReference>
<evidence type="ECO:0000313" key="4">
    <source>
        <dbReference type="EMBL" id="SUB78593.1"/>
    </source>
</evidence>
<evidence type="ECO:0000259" key="3">
    <source>
        <dbReference type="Pfam" id="PF00881"/>
    </source>
</evidence>
<feature type="domain" description="Nitroreductase" evidence="3">
    <location>
        <begin position="75"/>
        <end position="161"/>
    </location>
</feature>
<comment type="similarity">
    <text evidence="1">Belongs to the nitroreductase family.</text>
</comment>
<keyword evidence="2 4" id="KW-0560">Oxidoreductase</keyword>
<accession>A0A379DKN6</accession>
<reference evidence="4 5" key="1">
    <citation type="submission" date="2018-06" db="EMBL/GenBank/DDBJ databases">
        <authorList>
            <consortium name="Pathogen Informatics"/>
            <person name="Doyle S."/>
        </authorList>
    </citation>
    <scope>NUCLEOTIDE SEQUENCE [LARGE SCALE GENOMIC DNA]</scope>
    <source>
        <strain evidence="4 5">NCTC13100</strain>
    </source>
</reference>
<evidence type="ECO:0000313" key="5">
    <source>
        <dbReference type="Proteomes" id="UP000254263"/>
    </source>
</evidence>
<dbReference type="SUPFAM" id="SSF55469">
    <property type="entry name" value="FMN-dependent nitroreductase-like"/>
    <property type="match status" value="1"/>
</dbReference>
<dbReference type="GO" id="GO:0016491">
    <property type="term" value="F:oxidoreductase activity"/>
    <property type="evidence" value="ECO:0007669"/>
    <property type="project" value="UniProtKB-KW"/>
</dbReference>
<protein>
    <submittedName>
        <fullName evidence="4">Oxygen-insensitive NADPH nitroreductase</fullName>
        <ecNumber evidence="4">1.-.-.-</ecNumber>
    </submittedName>
</protein>
<sequence length="183" mass="20593">MNLRDFMNLVTSRQSDRKFDSERVIDRSVLLKIIEAARLAPSATNSQPWSFILVTDAETRQKVASRCGTTLVPINHFARQAPAQIVVVEERSNWTSRIGNKLQGERFSDYDLGITTAHIVLAAEAAGLGSCILGLFQEKKLRQELGIPDSKRIALVILLGYSKDPKRPKKRKPIDSILHIDKW</sequence>
<evidence type="ECO:0000256" key="2">
    <source>
        <dbReference type="ARBA" id="ARBA00023002"/>
    </source>
</evidence>
<dbReference type="EMBL" id="UGTI01000001">
    <property type="protein sequence ID" value="SUB78593.1"/>
    <property type="molecule type" value="Genomic_DNA"/>
</dbReference>
<dbReference type="InterPro" id="IPR000415">
    <property type="entry name" value="Nitroreductase-like"/>
</dbReference>
<dbReference type="CDD" id="cd02062">
    <property type="entry name" value="Nitro_FMN_reductase"/>
    <property type="match status" value="1"/>
</dbReference>
<dbReference type="InterPro" id="IPR029479">
    <property type="entry name" value="Nitroreductase"/>
</dbReference>
<evidence type="ECO:0000256" key="1">
    <source>
        <dbReference type="ARBA" id="ARBA00007118"/>
    </source>
</evidence>
<gene>
    <name evidence="4" type="primary">rdxA</name>
    <name evidence="4" type="ORF">NCTC13100_01775</name>
</gene>
<dbReference type="Pfam" id="PF00881">
    <property type="entry name" value="Nitroreductase"/>
    <property type="match status" value="2"/>
</dbReference>